<accession>A0A085YX07</accession>
<dbReference type="Proteomes" id="UP000555836">
    <property type="component" value="Unassembled WGS sequence"/>
</dbReference>
<comment type="caution">
    <text evidence="3">The sequence shown here is derived from an EMBL/GenBank/DDBJ whole genome shotgun (WGS) entry which is preliminary data.</text>
</comment>
<evidence type="ECO:0000256" key="1">
    <source>
        <dbReference type="SAM" id="Coils"/>
    </source>
</evidence>
<reference evidence="4 5" key="1">
    <citation type="submission" date="2019-08" db="EMBL/GenBank/DDBJ databases">
        <title>Emerging of two pre-pandemic pathogenic O4:KUT lineages of Vibrio parahaemolyticus in coastal eastern China.</title>
        <authorList>
            <person name="Yu H."/>
        </authorList>
    </citation>
    <scope>NUCLEOTIDE SEQUENCE [LARGE SCALE GENOMIC DNA]</scope>
    <source>
        <strain evidence="4 5">HZ17-383</strain>
    </source>
</reference>
<evidence type="ECO:0000313" key="3">
    <source>
        <dbReference type="EMBL" id="NMU30637.1"/>
    </source>
</evidence>
<evidence type="ECO:0000313" key="4">
    <source>
        <dbReference type="EMBL" id="TXN16277.1"/>
    </source>
</evidence>
<evidence type="ECO:0000313" key="5">
    <source>
        <dbReference type="Proteomes" id="UP000321504"/>
    </source>
</evidence>
<name>A0A085YX07_VIBPH</name>
<dbReference type="Proteomes" id="UP000321504">
    <property type="component" value="Unassembled WGS sequence"/>
</dbReference>
<protein>
    <submittedName>
        <fullName evidence="3">Chromosome partitioning protein ParA</fullName>
    </submittedName>
</protein>
<feature type="coiled-coil region" evidence="1">
    <location>
        <begin position="105"/>
        <end position="146"/>
    </location>
</feature>
<reference evidence="3 6" key="2">
    <citation type="submission" date="2020-04" db="EMBL/GenBank/DDBJ databases">
        <title>Whole-genome sequencing of Vibrio spp. from China reveals different genetic environments of blaCTX-M-14 among diverse lineages.</title>
        <authorList>
            <person name="Zheng Z."/>
            <person name="Ye L."/>
            <person name="Chen S."/>
        </authorList>
    </citation>
    <scope>NUCLEOTIDE SEQUENCE [LARGE SCALE GENOMIC DNA]</scope>
    <source>
        <strain evidence="3 6">Vb0574</strain>
    </source>
</reference>
<keyword evidence="2" id="KW-1133">Transmembrane helix</keyword>
<evidence type="ECO:0000313" key="6">
    <source>
        <dbReference type="Proteomes" id="UP000555836"/>
    </source>
</evidence>
<dbReference type="EMBL" id="JABCLD010002583">
    <property type="protein sequence ID" value="NMU30637.1"/>
    <property type="molecule type" value="Genomic_DNA"/>
</dbReference>
<dbReference type="GeneID" id="1189246"/>
<dbReference type="RefSeq" id="WP_005477843.1">
    <property type="nucleotide sequence ID" value="NZ_CAMFHI010000013.1"/>
</dbReference>
<sequence>MTSQKNIEEQDEVVVIEERDKRTHIYIAIAAVLGLAFGGLAGSVLTANKWESTYQVLEDKYQALAQDKTALVSQVKTREESLDKEIQEKVDALLAEKDAAHQKALKKLQTQLTEVEKVNLSLESQVKQQNDKLSSSKTENEKLTRQADMQATMFERSREVFQKELKISQDLEALEKEREKLLPKIDKLKKECDVFLEGKSWDVKSDACDKHDEANSRLSQIDQLIEVYKMDLKQIKEITSDMGL</sequence>
<gene>
    <name evidence="4" type="ORF">FVP01_09955</name>
    <name evidence="3" type="ORF">HKB21_34065</name>
</gene>
<evidence type="ECO:0000256" key="2">
    <source>
        <dbReference type="SAM" id="Phobius"/>
    </source>
</evidence>
<keyword evidence="1" id="KW-0175">Coiled coil</keyword>
<proteinExistence type="predicted"/>
<dbReference type="AlphaFoldDB" id="A0A085YX07"/>
<feature type="transmembrane region" description="Helical" evidence="2">
    <location>
        <begin position="25"/>
        <end position="45"/>
    </location>
</feature>
<organism evidence="3 6">
    <name type="scientific">Vibrio parahaemolyticus</name>
    <dbReference type="NCBI Taxonomy" id="670"/>
    <lineage>
        <taxon>Bacteria</taxon>
        <taxon>Pseudomonadati</taxon>
        <taxon>Pseudomonadota</taxon>
        <taxon>Gammaproteobacteria</taxon>
        <taxon>Vibrionales</taxon>
        <taxon>Vibrionaceae</taxon>
        <taxon>Vibrio</taxon>
    </lineage>
</organism>
<keyword evidence="2" id="KW-0812">Transmembrane</keyword>
<dbReference type="OrthoDB" id="5918980at2"/>
<dbReference type="OMA" id="QATMFER"/>
<dbReference type="EMBL" id="VRMQ01000002">
    <property type="protein sequence ID" value="TXN16277.1"/>
    <property type="molecule type" value="Genomic_DNA"/>
</dbReference>
<keyword evidence="2" id="KW-0472">Membrane</keyword>